<keyword evidence="3" id="KW-1185">Reference proteome</keyword>
<dbReference type="KEGG" id="saga:M5M_00910"/>
<protein>
    <submittedName>
        <fullName evidence="2">Uncharacterized protein</fullName>
    </submittedName>
</protein>
<dbReference type="AlphaFoldDB" id="K4KGS7"/>
<accession>K4KGS7</accession>
<gene>
    <name evidence="2" type="ordered locus">M5M_00910</name>
</gene>
<dbReference type="STRING" id="1117647.M5M_00910"/>
<evidence type="ECO:0000313" key="3">
    <source>
        <dbReference type="Proteomes" id="UP000000466"/>
    </source>
</evidence>
<organism evidence="2 3">
    <name type="scientific">Simiduia agarivorans (strain DSM 21679 / JCM 13881 / BCRC 17597 / SA1)</name>
    <dbReference type="NCBI Taxonomy" id="1117647"/>
    <lineage>
        <taxon>Bacteria</taxon>
        <taxon>Pseudomonadati</taxon>
        <taxon>Pseudomonadota</taxon>
        <taxon>Gammaproteobacteria</taxon>
        <taxon>Cellvibrionales</taxon>
        <taxon>Cellvibrionaceae</taxon>
        <taxon>Simiduia</taxon>
    </lineage>
</organism>
<proteinExistence type="predicted"/>
<name>K4KGS7_SIMAS</name>
<reference evidence="2 3" key="1">
    <citation type="journal article" date="2013" name="Genome Announc.">
        <title>Complete genome sequence of Simiduia agarivorans SA1(T), a marine bacterium able to degrade a variety of polysaccharides.</title>
        <authorList>
            <person name="Lin S.Y."/>
            <person name="Shieh W.Y."/>
            <person name="Chen J.S."/>
            <person name="Tang S.L."/>
        </authorList>
    </citation>
    <scope>NUCLEOTIDE SEQUENCE [LARGE SCALE GENOMIC DNA]</scope>
    <source>
        <strain evidence="3">DSM 21679 / JCM 13881 / BCRC 17597 / SA1</strain>
    </source>
</reference>
<dbReference type="Proteomes" id="UP000000466">
    <property type="component" value="Chromosome"/>
</dbReference>
<feature type="region of interest" description="Disordered" evidence="1">
    <location>
        <begin position="1"/>
        <end position="23"/>
    </location>
</feature>
<evidence type="ECO:0000313" key="2">
    <source>
        <dbReference type="EMBL" id="AFU97415.1"/>
    </source>
</evidence>
<sequence length="194" mass="21520">MGTEAEIIGQTDRTGKFQTSPPTLTSPILLMPGHALTLYRAETWHPEHGTLLLAAYGTKNMRTSEMASMGTLFLDSEPNSIAPPSTPEGIPHHELQNYLYPHHLLGECDQQLSQAALAYTNSFRKLNQMPRSTFTTEYSQAGKAYASHLWAATYASCPPVKSNHLDRVFERIFAEVGHWPEVVTHPLSATGEQE</sequence>
<dbReference type="HOGENOM" id="CLU_1401617_0_0_6"/>
<dbReference type="EMBL" id="CP003746">
    <property type="protein sequence ID" value="AFU97415.1"/>
    <property type="molecule type" value="Genomic_DNA"/>
</dbReference>
<evidence type="ECO:0000256" key="1">
    <source>
        <dbReference type="SAM" id="MobiDB-lite"/>
    </source>
</evidence>